<organism evidence="5 6">
    <name type="scientific">Fimbriimonas ginsengisoli</name>
    <dbReference type="NCBI Taxonomy" id="1005039"/>
    <lineage>
        <taxon>Bacteria</taxon>
        <taxon>Bacillati</taxon>
        <taxon>Armatimonadota</taxon>
        <taxon>Fimbriimonadia</taxon>
        <taxon>Fimbriimonadales</taxon>
        <taxon>Fimbriimonadaceae</taxon>
        <taxon>Fimbriimonas</taxon>
    </lineage>
</organism>
<dbReference type="Gene3D" id="3.40.50.300">
    <property type="entry name" value="P-loop containing nucleotide triphosphate hydrolases"/>
    <property type="match status" value="1"/>
</dbReference>
<comment type="caution">
    <text evidence="5">The sequence shown here is derived from an EMBL/GenBank/DDBJ whole genome shotgun (WGS) entry which is preliminary data.</text>
</comment>
<evidence type="ECO:0000313" key="6">
    <source>
        <dbReference type="Proteomes" id="UP000727962"/>
    </source>
</evidence>
<evidence type="ECO:0000256" key="2">
    <source>
        <dbReference type="ARBA" id="ARBA00022741"/>
    </source>
</evidence>
<dbReference type="InterPro" id="IPR003439">
    <property type="entry name" value="ABC_transporter-like_ATP-bd"/>
</dbReference>
<evidence type="ECO:0000313" key="5">
    <source>
        <dbReference type="EMBL" id="MBI1756813.1"/>
    </source>
</evidence>
<keyword evidence="3 5" id="KW-0067">ATP-binding</keyword>
<reference evidence="5" key="1">
    <citation type="submission" date="2020-07" db="EMBL/GenBank/DDBJ databases">
        <title>Huge and variable diversity of episymbiotic CPR bacteria and DPANN archaea in groundwater ecosystems.</title>
        <authorList>
            <person name="He C.Y."/>
            <person name="Keren R."/>
            <person name="Whittaker M."/>
            <person name="Farag I.F."/>
            <person name="Doudna J."/>
            <person name="Cate J.H.D."/>
            <person name="Banfield J.F."/>
        </authorList>
    </citation>
    <scope>NUCLEOTIDE SEQUENCE</scope>
    <source>
        <strain evidence="5">NC_groundwater_17_Pr7_B-0.1um_64_12</strain>
    </source>
</reference>
<dbReference type="SMART" id="SM00382">
    <property type="entry name" value="AAA"/>
    <property type="match status" value="1"/>
</dbReference>
<accession>A0A931LVA5</accession>
<name>A0A931LVA5_FIMGI</name>
<dbReference type="InterPro" id="IPR003593">
    <property type="entry name" value="AAA+_ATPase"/>
</dbReference>
<dbReference type="InterPro" id="IPR050763">
    <property type="entry name" value="ABC_transporter_ATP-binding"/>
</dbReference>
<dbReference type="PANTHER" id="PTHR42711:SF4">
    <property type="entry name" value="ABC TRANSPORTER RELATED"/>
    <property type="match status" value="1"/>
</dbReference>
<sequence length="326" mass="36483">MNAIEVEQLRKTYVSHKKAPGVWGGIRSLFSREKNEVEAVKDISFSIGQGEMVGFLGPNGAGKTTTLKMLSGILFPTSGTARVLGYTPSDRKPSMLRKISLVMGNKMQLWWDLPAMDSFLVLKELYEVEDSAFKKRSEFLIETLSLADKVNTQVRKLSLGERMKCELVAALLHSPQIVFLDEPTIGLDVVSQKRIRDFLKELHREDNCTILLTSHYMQDVEELCERVIVIDRGALIYEGTLDSLTRQFSPMRRLQFTFGECPAAEALAKYGKVVESDECSAVVEVERDKVPAVAAAILTRFAVEDVSIGDVDIEEVVRDLFTQRGA</sequence>
<evidence type="ECO:0000256" key="1">
    <source>
        <dbReference type="ARBA" id="ARBA00022448"/>
    </source>
</evidence>
<dbReference type="AlphaFoldDB" id="A0A931LVA5"/>
<feature type="domain" description="ABC transporter" evidence="4">
    <location>
        <begin position="4"/>
        <end position="257"/>
    </location>
</feature>
<dbReference type="SUPFAM" id="SSF52540">
    <property type="entry name" value="P-loop containing nucleoside triphosphate hydrolases"/>
    <property type="match status" value="1"/>
</dbReference>
<evidence type="ECO:0000256" key="3">
    <source>
        <dbReference type="ARBA" id="ARBA00022840"/>
    </source>
</evidence>
<gene>
    <name evidence="5" type="ORF">HYR64_06880</name>
</gene>
<protein>
    <submittedName>
        <fullName evidence="5">ATP-binding cassette domain-containing protein</fullName>
    </submittedName>
</protein>
<dbReference type="PROSITE" id="PS50893">
    <property type="entry name" value="ABC_TRANSPORTER_2"/>
    <property type="match status" value="1"/>
</dbReference>
<dbReference type="GO" id="GO:0005524">
    <property type="term" value="F:ATP binding"/>
    <property type="evidence" value="ECO:0007669"/>
    <property type="project" value="UniProtKB-KW"/>
</dbReference>
<keyword evidence="1" id="KW-0813">Transport</keyword>
<dbReference type="InterPro" id="IPR027417">
    <property type="entry name" value="P-loop_NTPase"/>
</dbReference>
<dbReference type="EMBL" id="JACOSL010000039">
    <property type="protein sequence ID" value="MBI1756813.1"/>
    <property type="molecule type" value="Genomic_DNA"/>
</dbReference>
<keyword evidence="2" id="KW-0547">Nucleotide-binding</keyword>
<dbReference type="Proteomes" id="UP000727962">
    <property type="component" value="Unassembled WGS sequence"/>
</dbReference>
<evidence type="ECO:0000259" key="4">
    <source>
        <dbReference type="PROSITE" id="PS50893"/>
    </source>
</evidence>
<proteinExistence type="predicted"/>
<dbReference type="Pfam" id="PF00005">
    <property type="entry name" value="ABC_tran"/>
    <property type="match status" value="1"/>
</dbReference>
<dbReference type="PANTHER" id="PTHR42711">
    <property type="entry name" value="ABC TRANSPORTER ATP-BINDING PROTEIN"/>
    <property type="match status" value="1"/>
</dbReference>
<dbReference type="GO" id="GO:0016887">
    <property type="term" value="F:ATP hydrolysis activity"/>
    <property type="evidence" value="ECO:0007669"/>
    <property type="project" value="InterPro"/>
</dbReference>